<organism evidence="7 8">
    <name type="scientific">Alteromonas gilva</name>
    <dbReference type="NCBI Taxonomy" id="2987522"/>
    <lineage>
        <taxon>Bacteria</taxon>
        <taxon>Pseudomonadati</taxon>
        <taxon>Pseudomonadota</taxon>
        <taxon>Gammaproteobacteria</taxon>
        <taxon>Alteromonadales</taxon>
        <taxon>Alteromonadaceae</taxon>
        <taxon>Alteromonas/Salinimonas group</taxon>
        <taxon>Alteromonas</taxon>
    </lineage>
</organism>
<comment type="caution">
    <text evidence="7">The sequence shown here is derived from an EMBL/GenBank/DDBJ whole genome shotgun (WGS) entry which is preliminary data.</text>
</comment>
<dbReference type="Proteomes" id="UP001218788">
    <property type="component" value="Unassembled WGS sequence"/>
</dbReference>
<keyword evidence="8" id="KW-1185">Reference proteome</keyword>
<feature type="domain" description="DTW" evidence="6">
    <location>
        <begin position="1"/>
        <end position="189"/>
    </location>
</feature>
<keyword evidence="3" id="KW-0949">S-adenosyl-L-methionine</keyword>
<dbReference type="PANTHER" id="PTHR21392:SF0">
    <property type="entry name" value="TRNA-URIDINE AMINOCARBOXYPROPYLTRANSFERASE 2"/>
    <property type="match status" value="1"/>
</dbReference>
<keyword evidence="4" id="KW-0819">tRNA processing</keyword>
<dbReference type="RefSeq" id="WP_273637557.1">
    <property type="nucleotide sequence ID" value="NZ_JAQQXP010000001.1"/>
</dbReference>
<keyword evidence="2" id="KW-0808">Transferase</keyword>
<name>A0ABT5KWP0_9ALTE</name>
<evidence type="ECO:0000256" key="3">
    <source>
        <dbReference type="ARBA" id="ARBA00022691"/>
    </source>
</evidence>
<evidence type="ECO:0000256" key="2">
    <source>
        <dbReference type="ARBA" id="ARBA00022679"/>
    </source>
</evidence>
<dbReference type="EMBL" id="JAQQXP010000001">
    <property type="protein sequence ID" value="MDC8829184.1"/>
    <property type="molecule type" value="Genomic_DNA"/>
</dbReference>
<dbReference type="InterPro" id="IPR005636">
    <property type="entry name" value="DTW"/>
</dbReference>
<reference evidence="7 8" key="1">
    <citation type="submission" date="2022-10" db="EMBL/GenBank/DDBJ databases">
        <title>Alteromonas sp. chi3 Genome sequencing.</title>
        <authorList>
            <person name="Park S."/>
        </authorList>
    </citation>
    <scope>NUCLEOTIDE SEQUENCE [LARGE SCALE GENOMIC DNA]</scope>
    <source>
        <strain evidence="8">chi3</strain>
    </source>
</reference>
<dbReference type="InterPro" id="IPR039262">
    <property type="entry name" value="DTWD2/TAPT"/>
</dbReference>
<evidence type="ECO:0000259" key="6">
    <source>
        <dbReference type="SMART" id="SM01144"/>
    </source>
</evidence>
<gene>
    <name evidence="7" type="ORF">OIK42_00290</name>
</gene>
<evidence type="ECO:0000313" key="7">
    <source>
        <dbReference type="EMBL" id="MDC8829184.1"/>
    </source>
</evidence>
<dbReference type="PANTHER" id="PTHR21392">
    <property type="entry name" value="TRNA-URIDINE AMINOCARBOXYPROPYLTRANSFERASE 2"/>
    <property type="match status" value="1"/>
</dbReference>
<accession>A0ABT5KWP0</accession>
<sequence length="195" mass="22320">MRQCCSDCGYPLKTCLCQDIAAVNNQAEIIILQHPKEASHAKNTVRLLTHSLAKIKIYVGKSAIDFSSLQELLRSQPLNTVVLYPSPNSQVLNITEARKTKIERVIFIDGSWKQAYGMWKNNEWLNRFPFYKLALPNAGQYAIRKSKLDISLSTLEAVAYSLNTIEQLDTKPLLQLLTSFTRRWQSFVQRSKDKQ</sequence>
<evidence type="ECO:0000256" key="5">
    <source>
        <dbReference type="ARBA" id="ARBA00034489"/>
    </source>
</evidence>
<evidence type="ECO:0000256" key="1">
    <source>
        <dbReference type="ARBA" id="ARBA00012386"/>
    </source>
</evidence>
<evidence type="ECO:0000256" key="4">
    <source>
        <dbReference type="ARBA" id="ARBA00022694"/>
    </source>
</evidence>
<protein>
    <recommendedName>
        <fullName evidence="1">tRNA-uridine aminocarboxypropyltransferase</fullName>
        <ecNumber evidence="1">2.5.1.25</ecNumber>
    </recommendedName>
</protein>
<evidence type="ECO:0000313" key="8">
    <source>
        <dbReference type="Proteomes" id="UP001218788"/>
    </source>
</evidence>
<dbReference type="SMART" id="SM01144">
    <property type="entry name" value="DTW"/>
    <property type="match status" value="1"/>
</dbReference>
<comment type="similarity">
    <text evidence="5">Belongs to the TDD superfamily. DTWD2 family.</text>
</comment>
<proteinExistence type="inferred from homology"/>
<dbReference type="EC" id="2.5.1.25" evidence="1"/>
<dbReference type="Pfam" id="PF03942">
    <property type="entry name" value="DTW"/>
    <property type="match status" value="1"/>
</dbReference>